<gene>
    <name evidence="2" type="ORF">GFSPODELE1_LOCUS7293</name>
</gene>
<evidence type="ECO:0000256" key="1">
    <source>
        <dbReference type="SAM" id="MobiDB-lite"/>
    </source>
</evidence>
<dbReference type="Proteomes" id="UP001497453">
    <property type="component" value="Chromosome 5"/>
</dbReference>
<feature type="compositionally biased region" description="Basic and acidic residues" evidence="1">
    <location>
        <begin position="657"/>
        <end position="673"/>
    </location>
</feature>
<protein>
    <recommendedName>
        <fullName evidence="4">Vacuolar protein sorting-associated protein 13 second N-terminal domain-containing protein</fullName>
    </recommendedName>
</protein>
<proteinExistence type="predicted"/>
<keyword evidence="3" id="KW-1185">Reference proteome</keyword>
<evidence type="ECO:0000313" key="3">
    <source>
        <dbReference type="Proteomes" id="UP001497453"/>
    </source>
</evidence>
<dbReference type="EMBL" id="OZ037948">
    <property type="protein sequence ID" value="CAL1709315.1"/>
    <property type="molecule type" value="Genomic_DNA"/>
</dbReference>
<accession>A0ABP1DND0</accession>
<evidence type="ECO:0000313" key="2">
    <source>
        <dbReference type="EMBL" id="CAL1709315.1"/>
    </source>
</evidence>
<organism evidence="2 3">
    <name type="scientific">Somion occarium</name>
    <dbReference type="NCBI Taxonomy" id="3059160"/>
    <lineage>
        <taxon>Eukaryota</taxon>
        <taxon>Fungi</taxon>
        <taxon>Dikarya</taxon>
        <taxon>Basidiomycota</taxon>
        <taxon>Agaricomycotina</taxon>
        <taxon>Agaricomycetes</taxon>
        <taxon>Polyporales</taxon>
        <taxon>Cerrenaceae</taxon>
        <taxon>Somion</taxon>
    </lineage>
</organism>
<evidence type="ECO:0008006" key="4">
    <source>
        <dbReference type="Google" id="ProtNLM"/>
    </source>
</evidence>
<feature type="compositionally biased region" description="Polar residues" evidence="1">
    <location>
        <begin position="674"/>
        <end position="685"/>
    </location>
</feature>
<sequence length="869" mass="99104">MDHEEERITKNLEAIHYDIDALDTVYVVAGPGRIEKHIFTLAYLLLKRDLELFRLGQRHILHADELWDAADSLLWVFDALFFRVEDLQEQFKQQHIDIDQQFKTICCESLKSYHDNSELWAMSQLQGDKFMFYVNPWDLDDGGKDKDPDRRKLLNYELPADSSKQTYMYEEGYEWELHEMTAADNGASLPLKAIVGQWNGYLYNYSEYPSYVILTFNIHATASGDQEFEASGKNFDGISFTLSGSCQEDGDGFISVKFSIVYDKDHDTEFFTGHFDDDGSFVGYMALSDAVSDFNWDQRFIFRKVPIEVMISRPFPHEFDDNKPRALWKFATSYALNEVRKKAWSWSYFHQRRDIRRNYIKLNIAHWTYGRPPLNEEFEEYLRIRKSLKPSDASYYRSVRDHFLDVILPDHNDLTCVSCDKALGGVRIICLDCQPPKAKLYETIDFCNHPKCLEIEVESTKFSFLEPKRPHKTTHDLLKLRTVMHRRDMPRVIRDAKSALANARSQMENYFDVRIPTPLLPEPNGDAVVDDQKDVCSETGTPTLPNEDSMSIQKRHPGEVLEASGSEVLHLDESPSDPAVPSATTLGVIGSTSELIESPASEAEVTRPVSPATTYHSSFDEPEPQRSRHSESPSSDLTDLPVAGYHDSRRASIAGPDIRDASPEVHEHDKETKSPTPRSPASNPPNKADNVSVASTVVPIPWELHCCICLKLLPSYKEMPCWFCVPCSQFVCDDCESRELIQCQACRRAFESPSYWYGSNQNDTFLCNKCTLKGRTASGWMPTYHTTTHPLVRCKEHVEDPIDPPELTTEERIIALETRVGTMDEKLEGLETRLSSMLTDLFSHMEQNVLSFLSSKANGDSAVGPADVS</sequence>
<reference evidence="3" key="1">
    <citation type="submission" date="2024-04" db="EMBL/GenBank/DDBJ databases">
        <authorList>
            <person name="Shaw F."/>
            <person name="Minotto A."/>
        </authorList>
    </citation>
    <scope>NUCLEOTIDE SEQUENCE [LARGE SCALE GENOMIC DNA]</scope>
</reference>
<name>A0ABP1DND0_9APHY</name>
<feature type="region of interest" description="Disordered" evidence="1">
    <location>
        <begin position="594"/>
        <end position="690"/>
    </location>
</feature>